<dbReference type="EMBL" id="CADCXU010029295">
    <property type="protein sequence ID" value="CAB0015634.1"/>
    <property type="molecule type" value="Genomic_DNA"/>
</dbReference>
<gene>
    <name evidence="1" type="ORF">NTEN_LOCUS19972</name>
    <name evidence="2" type="ORF">NTEN_LOCUS19974</name>
</gene>
<sequence length="128" mass="14465">MAPLAPTILVLSQASRPFTESTPFLNLMFISTYNNNHPMANFPDACSSHKVNRPDGIGPGPRWHWPRWTFSRTFSKILNTLINDNRSIKFLGARTSPSIVPSNASLYRLHLDQSRIFAATLTTTQRNH</sequence>
<accession>A0A6H5HCZ7</accession>
<dbReference type="Proteomes" id="UP000479000">
    <property type="component" value="Unassembled WGS sequence"/>
</dbReference>
<proteinExistence type="predicted"/>
<dbReference type="EMBL" id="CADCXU010029293">
    <property type="protein sequence ID" value="CAB0015632.1"/>
    <property type="molecule type" value="Genomic_DNA"/>
</dbReference>
<reference evidence="2 3" key="1">
    <citation type="submission" date="2020-02" db="EMBL/GenBank/DDBJ databases">
        <authorList>
            <person name="Ferguson B K."/>
        </authorList>
    </citation>
    <scope>NUCLEOTIDE SEQUENCE [LARGE SCALE GENOMIC DNA]</scope>
</reference>
<organism evidence="2 3">
    <name type="scientific">Nesidiocoris tenuis</name>
    <dbReference type="NCBI Taxonomy" id="355587"/>
    <lineage>
        <taxon>Eukaryota</taxon>
        <taxon>Metazoa</taxon>
        <taxon>Ecdysozoa</taxon>
        <taxon>Arthropoda</taxon>
        <taxon>Hexapoda</taxon>
        <taxon>Insecta</taxon>
        <taxon>Pterygota</taxon>
        <taxon>Neoptera</taxon>
        <taxon>Paraneoptera</taxon>
        <taxon>Hemiptera</taxon>
        <taxon>Heteroptera</taxon>
        <taxon>Panheteroptera</taxon>
        <taxon>Cimicomorpha</taxon>
        <taxon>Miridae</taxon>
        <taxon>Dicyphina</taxon>
        <taxon>Nesidiocoris</taxon>
    </lineage>
</organism>
<evidence type="ECO:0000313" key="1">
    <source>
        <dbReference type="EMBL" id="CAB0015632.1"/>
    </source>
</evidence>
<evidence type="ECO:0000313" key="3">
    <source>
        <dbReference type="Proteomes" id="UP000479000"/>
    </source>
</evidence>
<dbReference type="AlphaFoldDB" id="A0A6H5HCZ7"/>
<name>A0A6H5HCZ7_9HEMI</name>
<protein>
    <submittedName>
        <fullName evidence="2">Uncharacterized protein</fullName>
    </submittedName>
</protein>
<evidence type="ECO:0000313" key="2">
    <source>
        <dbReference type="EMBL" id="CAB0015634.1"/>
    </source>
</evidence>
<keyword evidence="3" id="KW-1185">Reference proteome</keyword>